<dbReference type="PANTHER" id="PTHR30188">
    <property type="entry name" value="ABC TRANSPORTER PERMEASE PROTEIN-RELATED"/>
    <property type="match status" value="1"/>
</dbReference>
<keyword evidence="1" id="KW-0472">Membrane</keyword>
<gene>
    <name evidence="2" type="ORF">HHL10_12830</name>
</gene>
<dbReference type="InterPro" id="IPR030802">
    <property type="entry name" value="Permease_MalE"/>
</dbReference>
<comment type="caution">
    <text evidence="2">The sequence shown here is derived from an EMBL/GenBank/DDBJ whole genome shotgun (WGS) entry which is preliminary data.</text>
</comment>
<dbReference type="Proteomes" id="UP000574067">
    <property type="component" value="Unassembled WGS sequence"/>
</dbReference>
<evidence type="ECO:0000313" key="2">
    <source>
        <dbReference type="EMBL" id="NML15858.1"/>
    </source>
</evidence>
<keyword evidence="3" id="KW-1185">Reference proteome</keyword>
<feature type="transmembrane region" description="Helical" evidence="1">
    <location>
        <begin position="50"/>
        <end position="73"/>
    </location>
</feature>
<dbReference type="RefSeq" id="WP_169160758.1">
    <property type="nucleotide sequence ID" value="NZ_JABBFW010000007.1"/>
</dbReference>
<feature type="transmembrane region" description="Helical" evidence="1">
    <location>
        <begin position="227"/>
        <end position="250"/>
    </location>
</feature>
<reference evidence="2 3" key="1">
    <citation type="submission" date="2020-04" db="EMBL/GenBank/DDBJ databases">
        <title>Azohydromonas sp. isolated from soil.</title>
        <authorList>
            <person name="Dahal R.H."/>
        </authorList>
    </citation>
    <scope>NUCLEOTIDE SEQUENCE [LARGE SCALE GENOMIC DNA]</scope>
    <source>
        <strain evidence="2 3">G-1-1-14</strain>
    </source>
</reference>
<feature type="transmembrane region" description="Helical" evidence="1">
    <location>
        <begin position="192"/>
        <end position="215"/>
    </location>
</feature>
<keyword evidence="1" id="KW-1133">Transmembrane helix</keyword>
<dbReference type="GO" id="GO:0043190">
    <property type="term" value="C:ATP-binding cassette (ABC) transporter complex"/>
    <property type="evidence" value="ECO:0007669"/>
    <property type="project" value="InterPro"/>
</dbReference>
<accession>A0A848F9C3</accession>
<dbReference type="EMBL" id="JABBFW010000007">
    <property type="protein sequence ID" value="NML15858.1"/>
    <property type="molecule type" value="Genomic_DNA"/>
</dbReference>
<sequence>MPLPTLSTFSQPVAFLGQVLLAGVGLVRGKVRLSARDLARVSTDTSARALPIITVVNVLVGSILAFVGAVQLVRFGAGIYVADLVGIAVAREMAAVITAVVMCGRTGAAFAAELATMQANEEIDAYEVLGIDPVPYLVLPRVMSLLLLLPLLYIYACLAGLLGGMVVGGGMLQLAPQAYLDRTAIVLSWNHLGLGLVKCIAFGALIGIVGCYCGLHAKRNAAGVGQATTQAVVASIVGVIVLDSLFAILANALGV</sequence>
<dbReference type="PANTHER" id="PTHR30188:SF3">
    <property type="entry name" value="ABC TRANSPORTER PERMEASE"/>
    <property type="match status" value="1"/>
</dbReference>
<evidence type="ECO:0000256" key="1">
    <source>
        <dbReference type="SAM" id="Phobius"/>
    </source>
</evidence>
<feature type="transmembrane region" description="Helical" evidence="1">
    <location>
        <begin position="12"/>
        <end position="29"/>
    </location>
</feature>
<dbReference type="Pfam" id="PF02405">
    <property type="entry name" value="MlaE"/>
    <property type="match status" value="1"/>
</dbReference>
<keyword evidence="1" id="KW-0812">Transmembrane</keyword>
<proteinExistence type="predicted"/>
<feature type="transmembrane region" description="Helical" evidence="1">
    <location>
        <begin position="79"/>
        <end position="101"/>
    </location>
</feature>
<dbReference type="GO" id="GO:0005548">
    <property type="term" value="F:phospholipid transporter activity"/>
    <property type="evidence" value="ECO:0007669"/>
    <property type="project" value="TreeGrafter"/>
</dbReference>
<name>A0A848F9C3_9BURK</name>
<feature type="transmembrane region" description="Helical" evidence="1">
    <location>
        <begin position="145"/>
        <end position="172"/>
    </location>
</feature>
<organism evidence="2 3">
    <name type="scientific">Azohydromonas caseinilytica</name>
    <dbReference type="NCBI Taxonomy" id="2728836"/>
    <lineage>
        <taxon>Bacteria</taxon>
        <taxon>Pseudomonadati</taxon>
        <taxon>Pseudomonadota</taxon>
        <taxon>Betaproteobacteria</taxon>
        <taxon>Burkholderiales</taxon>
        <taxon>Sphaerotilaceae</taxon>
        <taxon>Azohydromonas</taxon>
    </lineage>
</organism>
<evidence type="ECO:0000313" key="3">
    <source>
        <dbReference type="Proteomes" id="UP000574067"/>
    </source>
</evidence>
<dbReference type="AlphaFoldDB" id="A0A848F9C3"/>
<protein>
    <submittedName>
        <fullName evidence="2">ABC transporter permease</fullName>
    </submittedName>
</protein>